<dbReference type="RefSeq" id="WP_166153976.1">
    <property type="nucleotide sequence ID" value="NZ_JAAOIW010000013.1"/>
</dbReference>
<sequence length="81" mass="8741">MAVNVKNYAVVQLPVRDLEASVRWYKGGLGIPFRSNTPPASRGLAQRRGSRPRAHSLHGGAEVGEMAYKPQALPSATLTDI</sequence>
<feature type="region of interest" description="Disordered" evidence="1">
    <location>
        <begin position="36"/>
        <end position="81"/>
    </location>
</feature>
<reference evidence="3" key="1">
    <citation type="submission" date="2020-03" db="EMBL/GenBank/DDBJ databases">
        <title>Draft sequencing of Paenibacilllus sp. S3N08.</title>
        <authorList>
            <person name="Kim D.-U."/>
        </authorList>
    </citation>
    <scope>NUCLEOTIDE SEQUENCE</scope>
    <source>
        <strain evidence="3">S3N08</strain>
    </source>
</reference>
<name>A0ABX0JCI7_9BACL</name>
<dbReference type="SUPFAM" id="SSF54593">
    <property type="entry name" value="Glyoxalase/Bleomycin resistance protein/Dihydroxybiphenyl dioxygenase"/>
    <property type="match status" value="1"/>
</dbReference>
<evidence type="ECO:0000259" key="2">
    <source>
        <dbReference type="Pfam" id="PF00903"/>
    </source>
</evidence>
<gene>
    <name evidence="3" type="ORF">G9U52_28010</name>
</gene>
<dbReference type="InterPro" id="IPR029068">
    <property type="entry name" value="Glyas_Bleomycin-R_OHBP_Dase"/>
</dbReference>
<keyword evidence="4" id="KW-1185">Reference proteome</keyword>
<evidence type="ECO:0000313" key="4">
    <source>
        <dbReference type="Proteomes" id="UP001165962"/>
    </source>
</evidence>
<evidence type="ECO:0000256" key="1">
    <source>
        <dbReference type="SAM" id="MobiDB-lite"/>
    </source>
</evidence>
<protein>
    <submittedName>
        <fullName evidence="3">VOC family protein</fullName>
    </submittedName>
</protein>
<dbReference type="CDD" id="cd06587">
    <property type="entry name" value="VOC"/>
    <property type="match status" value="1"/>
</dbReference>
<dbReference type="Pfam" id="PF00903">
    <property type="entry name" value="Glyoxalase"/>
    <property type="match status" value="1"/>
</dbReference>
<comment type="caution">
    <text evidence="3">The sequence shown here is derived from an EMBL/GenBank/DDBJ whole genome shotgun (WGS) entry which is preliminary data.</text>
</comment>
<dbReference type="InterPro" id="IPR004360">
    <property type="entry name" value="Glyas_Fos-R_dOase_dom"/>
</dbReference>
<proteinExistence type="predicted"/>
<dbReference type="EMBL" id="JAAOIW010000013">
    <property type="protein sequence ID" value="NHN33668.1"/>
    <property type="molecule type" value="Genomic_DNA"/>
</dbReference>
<organism evidence="3 4">
    <name type="scientific">Paenibacillus agricola</name>
    <dbReference type="NCBI Taxonomy" id="2716264"/>
    <lineage>
        <taxon>Bacteria</taxon>
        <taxon>Bacillati</taxon>
        <taxon>Bacillota</taxon>
        <taxon>Bacilli</taxon>
        <taxon>Bacillales</taxon>
        <taxon>Paenibacillaceae</taxon>
        <taxon>Paenibacillus</taxon>
    </lineage>
</organism>
<evidence type="ECO:0000313" key="3">
    <source>
        <dbReference type="EMBL" id="NHN33668.1"/>
    </source>
</evidence>
<feature type="domain" description="Glyoxalase/fosfomycin resistance/dioxygenase" evidence="2">
    <location>
        <begin position="11"/>
        <end position="76"/>
    </location>
</feature>
<accession>A0ABX0JCI7</accession>
<dbReference type="Gene3D" id="3.10.180.10">
    <property type="entry name" value="2,3-Dihydroxybiphenyl 1,2-Dioxygenase, domain 1"/>
    <property type="match status" value="1"/>
</dbReference>
<dbReference type="Proteomes" id="UP001165962">
    <property type="component" value="Unassembled WGS sequence"/>
</dbReference>